<accession>A0A4U8YJ88</accession>
<feature type="domain" description="ABC transporter" evidence="3">
    <location>
        <begin position="6"/>
        <end position="237"/>
    </location>
</feature>
<reference evidence="4 5" key="1">
    <citation type="submission" date="2019-03" db="EMBL/GenBank/DDBJ databases">
        <authorList>
            <person name="Nijsse B."/>
        </authorList>
    </citation>
    <scope>NUCLEOTIDE SEQUENCE [LARGE SCALE GENOMIC DNA]</scope>
    <source>
        <strain evidence="4">Desulfoluna butyratoxydans MSL71</strain>
    </source>
</reference>
<organism evidence="4 5">
    <name type="scientific">Desulfoluna butyratoxydans</name>
    <dbReference type="NCBI Taxonomy" id="231438"/>
    <lineage>
        <taxon>Bacteria</taxon>
        <taxon>Pseudomonadati</taxon>
        <taxon>Thermodesulfobacteriota</taxon>
        <taxon>Desulfobacteria</taxon>
        <taxon>Desulfobacterales</taxon>
        <taxon>Desulfolunaceae</taxon>
        <taxon>Desulfoluna</taxon>
    </lineage>
</organism>
<proteinExistence type="predicted"/>
<dbReference type="RefSeq" id="WP_180137286.1">
    <property type="nucleotide sequence ID" value="NZ_CAADHO010000001.1"/>
</dbReference>
<evidence type="ECO:0000256" key="1">
    <source>
        <dbReference type="ARBA" id="ARBA00022741"/>
    </source>
</evidence>
<dbReference type="Proteomes" id="UP000507962">
    <property type="component" value="Unassembled WGS sequence"/>
</dbReference>
<evidence type="ECO:0000259" key="3">
    <source>
        <dbReference type="PROSITE" id="PS50893"/>
    </source>
</evidence>
<dbReference type="AlphaFoldDB" id="A0A4U8YJ88"/>
<protein>
    <submittedName>
        <fullName evidence="4">Abc transporter-like</fullName>
    </submittedName>
</protein>
<dbReference type="Gene3D" id="3.40.50.300">
    <property type="entry name" value="P-loop containing nucleotide triphosphate hydrolases"/>
    <property type="match status" value="1"/>
</dbReference>
<evidence type="ECO:0000313" key="4">
    <source>
        <dbReference type="EMBL" id="VFQ43099.1"/>
    </source>
</evidence>
<evidence type="ECO:0000313" key="5">
    <source>
        <dbReference type="Proteomes" id="UP000507962"/>
    </source>
</evidence>
<dbReference type="SUPFAM" id="SSF52540">
    <property type="entry name" value="P-loop containing nucleoside triphosphate hydrolases"/>
    <property type="match status" value="1"/>
</dbReference>
<dbReference type="GO" id="GO:0005524">
    <property type="term" value="F:ATP binding"/>
    <property type="evidence" value="ECO:0007669"/>
    <property type="project" value="UniProtKB-KW"/>
</dbReference>
<gene>
    <name evidence="4" type="ORF">MSL71_7260</name>
</gene>
<keyword evidence="5" id="KW-1185">Reference proteome</keyword>
<dbReference type="PROSITE" id="PS50893">
    <property type="entry name" value="ABC_TRANSPORTER_2"/>
    <property type="match status" value="1"/>
</dbReference>
<dbReference type="EMBL" id="CAADHO010000001">
    <property type="protein sequence ID" value="VFQ43099.1"/>
    <property type="molecule type" value="Genomic_DNA"/>
</dbReference>
<dbReference type="InterPro" id="IPR003439">
    <property type="entry name" value="ABC_transporter-like_ATP-bd"/>
</dbReference>
<dbReference type="SMART" id="SM00382">
    <property type="entry name" value="AAA"/>
    <property type="match status" value="1"/>
</dbReference>
<dbReference type="PANTHER" id="PTHR43423:SF1">
    <property type="entry name" value="ABC TRANSPORTER I FAMILY MEMBER 17"/>
    <property type="match status" value="1"/>
</dbReference>
<dbReference type="Pfam" id="PF00005">
    <property type="entry name" value="ABC_tran"/>
    <property type="match status" value="1"/>
</dbReference>
<dbReference type="InterPro" id="IPR003593">
    <property type="entry name" value="AAA+_ATPase"/>
</dbReference>
<dbReference type="PANTHER" id="PTHR43423">
    <property type="entry name" value="ABC TRANSPORTER I FAMILY MEMBER 17"/>
    <property type="match status" value="1"/>
</dbReference>
<dbReference type="GO" id="GO:0016887">
    <property type="term" value="F:ATP hydrolysis activity"/>
    <property type="evidence" value="ECO:0007669"/>
    <property type="project" value="InterPro"/>
</dbReference>
<sequence>MDRPLYQLEEVSRCFGAARALDRCSFSIPAGRVTGIAGPNGSGKSTLLSLLAFVERPDEGRVLFEGREEHPFSPAVRHRVTLMPQTPFLLDRSVFDNVRYGLSLKKETTDVADKVGRALARVGLDFDAFSRRRRHELSGGEAQRVALAARLVLDPEVLILDEPTASVDAASSFLIHQAILAFAAQPGKTVILTSHDAAWLDSVSDEILFFFRGRRVTEKMGLLLFGPFAKDPASGAWVAGTGQGTIALPEPPSADAVAAVPERCLRMGTEEGAHEAGFDAEVRETALEKGRTGARVTLIGAGFPLTLSCPPHQLPEPGRTVRVSYPLSSVQWL</sequence>
<keyword evidence="1" id="KW-0547">Nucleotide-binding</keyword>
<keyword evidence="2" id="KW-0067">ATP-binding</keyword>
<evidence type="ECO:0000256" key="2">
    <source>
        <dbReference type="ARBA" id="ARBA00022840"/>
    </source>
</evidence>
<dbReference type="InterPro" id="IPR027417">
    <property type="entry name" value="P-loop_NTPase"/>
</dbReference>
<name>A0A4U8YJ88_9BACT</name>